<dbReference type="InterPro" id="IPR051434">
    <property type="entry name" value="DnaJ_C_subfamily_member5"/>
</dbReference>
<proteinExistence type="predicted"/>
<evidence type="ECO:0000256" key="1">
    <source>
        <dbReference type="ARBA" id="ARBA00004635"/>
    </source>
</evidence>
<dbReference type="SMART" id="SM00271">
    <property type="entry name" value="DnaJ"/>
    <property type="match status" value="1"/>
</dbReference>
<dbReference type="GO" id="GO:0005737">
    <property type="term" value="C:cytoplasm"/>
    <property type="evidence" value="ECO:0007669"/>
    <property type="project" value="UniProtKB-ARBA"/>
</dbReference>
<evidence type="ECO:0000259" key="7">
    <source>
        <dbReference type="PROSITE" id="PS50076"/>
    </source>
</evidence>
<dbReference type="Pfam" id="PF00226">
    <property type="entry name" value="DnaJ"/>
    <property type="match status" value="1"/>
</dbReference>
<evidence type="ECO:0000256" key="5">
    <source>
        <dbReference type="ARBA" id="ARBA00023288"/>
    </source>
</evidence>
<accession>A0A6A6V8M3</accession>
<reference evidence="8" key="1">
    <citation type="journal article" date="2020" name="Stud. Mycol.">
        <title>101 Dothideomycetes genomes: a test case for predicting lifestyles and emergence of pathogens.</title>
        <authorList>
            <person name="Haridas S."/>
            <person name="Albert R."/>
            <person name="Binder M."/>
            <person name="Bloem J."/>
            <person name="Labutti K."/>
            <person name="Salamov A."/>
            <person name="Andreopoulos B."/>
            <person name="Baker S."/>
            <person name="Barry K."/>
            <person name="Bills G."/>
            <person name="Bluhm B."/>
            <person name="Cannon C."/>
            <person name="Castanera R."/>
            <person name="Culley D."/>
            <person name="Daum C."/>
            <person name="Ezra D."/>
            <person name="Gonzalez J."/>
            <person name="Henrissat B."/>
            <person name="Kuo A."/>
            <person name="Liang C."/>
            <person name="Lipzen A."/>
            <person name="Lutzoni F."/>
            <person name="Magnuson J."/>
            <person name="Mondo S."/>
            <person name="Nolan M."/>
            <person name="Ohm R."/>
            <person name="Pangilinan J."/>
            <person name="Park H.-J."/>
            <person name="Ramirez L."/>
            <person name="Alfaro M."/>
            <person name="Sun H."/>
            <person name="Tritt A."/>
            <person name="Yoshinaga Y."/>
            <person name="Zwiers L.-H."/>
            <person name="Turgeon B."/>
            <person name="Goodwin S."/>
            <person name="Spatafora J."/>
            <person name="Crous P."/>
            <person name="Grigoriev I."/>
        </authorList>
    </citation>
    <scope>NUCLEOTIDE SEQUENCE</scope>
    <source>
        <strain evidence="8">CBS 119925</strain>
    </source>
</reference>
<feature type="domain" description="J" evidence="7">
    <location>
        <begin position="289"/>
        <end position="353"/>
    </location>
</feature>
<evidence type="ECO:0000256" key="3">
    <source>
        <dbReference type="ARBA" id="ARBA00023139"/>
    </source>
</evidence>
<name>A0A6A6V8M3_9PLEO</name>
<dbReference type="EMBL" id="MU006579">
    <property type="protein sequence ID" value="KAF2746029.1"/>
    <property type="molecule type" value="Genomic_DNA"/>
</dbReference>
<dbReference type="GO" id="GO:0016020">
    <property type="term" value="C:membrane"/>
    <property type="evidence" value="ECO:0007669"/>
    <property type="project" value="UniProtKB-SubCell"/>
</dbReference>
<dbReference type="PANTHER" id="PTHR44027">
    <property type="entry name" value="DNAJ HOMOLOG SUBFAMILY C MEMBER 5 HOMOLOG"/>
    <property type="match status" value="1"/>
</dbReference>
<evidence type="ECO:0000256" key="4">
    <source>
        <dbReference type="ARBA" id="ARBA00023186"/>
    </source>
</evidence>
<evidence type="ECO:0000313" key="9">
    <source>
        <dbReference type="Proteomes" id="UP000799440"/>
    </source>
</evidence>
<keyword evidence="4" id="KW-0143">Chaperone</keyword>
<dbReference type="CDD" id="cd06257">
    <property type="entry name" value="DnaJ"/>
    <property type="match status" value="1"/>
</dbReference>
<dbReference type="InterPro" id="IPR036869">
    <property type="entry name" value="J_dom_sf"/>
</dbReference>
<comment type="subcellular location">
    <subcellularLocation>
        <location evidence="1">Membrane</location>
        <topology evidence="1">Lipid-anchor</topology>
    </subcellularLocation>
</comment>
<feature type="compositionally biased region" description="Basic and acidic residues" evidence="6">
    <location>
        <begin position="84"/>
        <end position="99"/>
    </location>
</feature>
<gene>
    <name evidence="8" type="ORF">M011DRAFT_96187</name>
</gene>
<dbReference type="PRINTS" id="PR00625">
    <property type="entry name" value="JDOMAIN"/>
</dbReference>
<dbReference type="PROSITE" id="PS50076">
    <property type="entry name" value="DNAJ_2"/>
    <property type="match status" value="1"/>
</dbReference>
<feature type="compositionally biased region" description="Basic residues" evidence="6">
    <location>
        <begin position="105"/>
        <end position="122"/>
    </location>
</feature>
<evidence type="ECO:0000313" key="8">
    <source>
        <dbReference type="EMBL" id="KAF2746029.1"/>
    </source>
</evidence>
<dbReference type="InterPro" id="IPR001623">
    <property type="entry name" value="DnaJ_domain"/>
</dbReference>
<dbReference type="OrthoDB" id="10250354at2759"/>
<organism evidence="8 9">
    <name type="scientific">Sporormia fimetaria CBS 119925</name>
    <dbReference type="NCBI Taxonomy" id="1340428"/>
    <lineage>
        <taxon>Eukaryota</taxon>
        <taxon>Fungi</taxon>
        <taxon>Dikarya</taxon>
        <taxon>Ascomycota</taxon>
        <taxon>Pezizomycotina</taxon>
        <taxon>Dothideomycetes</taxon>
        <taxon>Pleosporomycetidae</taxon>
        <taxon>Pleosporales</taxon>
        <taxon>Sporormiaceae</taxon>
        <taxon>Sporormia</taxon>
    </lineage>
</organism>
<sequence>MERQRVPGHMRQTFDPTVYEHPIKGRDLVSWRTVDLKKMKWWLEEESWQDQLTDADSTAFSKTYENVVATLETRKDELRAMRDHPQTMSDRTELREFRRSYTGRPGRKRPRHRHPGKKKRRGHGMEEWGEDPLGFRHGDGMLHAEHWHPHMAHEHMHAHHQHYHPAGYGHSHTGMYTHGMPQAPYAPQHARHGQPYQPFQQGFIPAYGLYPQAFASSYGRYPAGFVPHQWQFPTGYASTSQQGAAFEAGHQQGACNCGFGGGFGSGFGAGFGAGLSAQQPMPPQKEGPDLYAVLELTKTATDEEIAKQSKKLKIKWHPDRNKEDGAEEKFKLVNEAARVLTDARRRKCYDETGKTTDSEFEGWERMQQAGGMGM</sequence>
<keyword evidence="3" id="KW-0564">Palmitate</keyword>
<evidence type="ECO:0000256" key="6">
    <source>
        <dbReference type="SAM" id="MobiDB-lite"/>
    </source>
</evidence>
<feature type="region of interest" description="Disordered" evidence="6">
    <location>
        <begin position="84"/>
        <end position="129"/>
    </location>
</feature>
<dbReference type="SUPFAM" id="SSF46565">
    <property type="entry name" value="Chaperone J-domain"/>
    <property type="match status" value="1"/>
</dbReference>
<keyword evidence="9" id="KW-1185">Reference proteome</keyword>
<evidence type="ECO:0000256" key="2">
    <source>
        <dbReference type="ARBA" id="ARBA00023136"/>
    </source>
</evidence>
<keyword evidence="2" id="KW-0472">Membrane</keyword>
<feature type="region of interest" description="Disordered" evidence="6">
    <location>
        <begin position="353"/>
        <end position="374"/>
    </location>
</feature>
<dbReference type="AlphaFoldDB" id="A0A6A6V8M3"/>
<protein>
    <submittedName>
        <fullName evidence="8">DnaJ-domain-containing protein</fullName>
    </submittedName>
</protein>
<dbReference type="Gene3D" id="1.10.287.110">
    <property type="entry name" value="DnaJ domain"/>
    <property type="match status" value="1"/>
</dbReference>
<dbReference type="Proteomes" id="UP000799440">
    <property type="component" value="Unassembled WGS sequence"/>
</dbReference>
<keyword evidence="5" id="KW-0449">Lipoprotein</keyword>
<dbReference type="PANTHER" id="PTHR44027:SF7">
    <property type="entry name" value="DNAJ HOMOLOG SUBFAMILY C MEMBER 5 HOMOLOG"/>
    <property type="match status" value="1"/>
</dbReference>